<reference evidence="3 4" key="1">
    <citation type="submission" date="2016-08" db="EMBL/GenBank/DDBJ databases">
        <title>Genome sequence of Clavibacter michiganensis spp strain CFBP8017.</title>
        <authorList>
            <person name="Thapa S.P."/>
            <person name="Coaker G."/>
            <person name="Jacques M.-A."/>
        </authorList>
    </citation>
    <scope>NUCLEOTIDE SEQUENCE [LARGE SCALE GENOMIC DNA]</scope>
    <source>
        <strain evidence="3">CFBP8017</strain>
    </source>
</reference>
<feature type="transmembrane region" description="Helical" evidence="2">
    <location>
        <begin position="72"/>
        <end position="93"/>
    </location>
</feature>
<feature type="transmembrane region" description="Helical" evidence="2">
    <location>
        <begin position="141"/>
        <end position="160"/>
    </location>
</feature>
<evidence type="ECO:0000256" key="2">
    <source>
        <dbReference type="SAM" id="Phobius"/>
    </source>
</evidence>
<comment type="caution">
    <text evidence="3">The sequence shown here is derived from an EMBL/GenBank/DDBJ whole genome shotgun (WGS) entry which is preliminary data.</text>
</comment>
<dbReference type="Proteomes" id="UP000195011">
    <property type="component" value="Unassembled WGS sequence"/>
</dbReference>
<organism evidence="3 4">
    <name type="scientific">Clavibacter michiganensis</name>
    <dbReference type="NCBI Taxonomy" id="28447"/>
    <lineage>
        <taxon>Bacteria</taxon>
        <taxon>Bacillati</taxon>
        <taxon>Actinomycetota</taxon>
        <taxon>Actinomycetes</taxon>
        <taxon>Micrococcales</taxon>
        <taxon>Microbacteriaceae</taxon>
        <taxon>Clavibacter</taxon>
    </lineage>
</organism>
<evidence type="ECO:0000256" key="1">
    <source>
        <dbReference type="SAM" id="MobiDB-lite"/>
    </source>
</evidence>
<feature type="transmembrane region" description="Helical" evidence="2">
    <location>
        <begin position="40"/>
        <end position="60"/>
    </location>
</feature>
<dbReference type="AlphaFoldDB" id="A0A251YDS4"/>
<keyword evidence="2" id="KW-0472">Membrane</keyword>
<evidence type="ECO:0000313" key="4">
    <source>
        <dbReference type="Proteomes" id="UP000195011"/>
    </source>
</evidence>
<feature type="region of interest" description="Disordered" evidence="1">
    <location>
        <begin position="1"/>
        <end position="25"/>
    </location>
</feature>
<keyword evidence="2" id="KW-0812">Transmembrane</keyword>
<sequence>MCTACHDRRPTDPRSDHDIDDPPHVGRPGVKALSDRFQRAPLGVVFLVLSVIAVVVRLAVETVLLDDGLSLGRAIASVLGSLLIAGVLTSVVARQRRRSGGADTMADVTTAVKDRRLPLDADPAVWIPALEWRRRVLRRSLWLTPVLAAVLIAMGVATIVLAPGTITGWILVVAVLALGTGAVVQVRSTIPRIDDLLRQLRERDGARGPVDPADAAPTRPAGA</sequence>
<name>A0A251YDS4_9MICO</name>
<feature type="compositionally biased region" description="Basic and acidic residues" evidence="1">
    <location>
        <begin position="1"/>
        <end position="24"/>
    </location>
</feature>
<gene>
    <name evidence="3" type="ORF">BFL36_09825</name>
</gene>
<evidence type="ECO:0000313" key="3">
    <source>
        <dbReference type="EMBL" id="OUE22382.1"/>
    </source>
</evidence>
<keyword evidence="2" id="KW-1133">Transmembrane helix</keyword>
<feature type="transmembrane region" description="Helical" evidence="2">
    <location>
        <begin position="166"/>
        <end position="184"/>
    </location>
</feature>
<proteinExistence type="predicted"/>
<dbReference type="EMBL" id="MDJY01000045">
    <property type="protein sequence ID" value="OUE22382.1"/>
    <property type="molecule type" value="Genomic_DNA"/>
</dbReference>
<protein>
    <submittedName>
        <fullName evidence="3">Uncharacterized protein</fullName>
    </submittedName>
</protein>
<accession>A0A251YDS4</accession>